<reference evidence="3 4" key="1">
    <citation type="submission" date="2017-10" db="EMBL/GenBank/DDBJ databases">
        <title>Nyctiphanis sp. nov., isolated from the stomach of the euphausiid Nyctiphanes simplex (Hansen, 1911) in the Gulf of California.</title>
        <authorList>
            <person name="Gomez-Gil B."/>
            <person name="Aguilar-Mendez M."/>
            <person name="Lopez-Cortes A."/>
            <person name="Gomez-Gutierrez J."/>
            <person name="Roque A."/>
            <person name="Lang E."/>
            <person name="Gonzalez-Castillo A."/>
        </authorList>
    </citation>
    <scope>NUCLEOTIDE SEQUENCE [LARGE SCALE GENOMIC DNA]</scope>
    <source>
        <strain evidence="3 4">CAIM 600</strain>
    </source>
</reference>
<dbReference type="RefSeq" id="WP_129123243.1">
    <property type="nucleotide sequence ID" value="NZ_PEIB01000024.1"/>
</dbReference>
<keyword evidence="2" id="KW-1133">Transmembrane helix</keyword>
<proteinExistence type="predicted"/>
<keyword evidence="2" id="KW-0812">Transmembrane</keyword>
<sequence>MWDVVSLMLAIGVMMLIINYWMDPRQIIDDIRTLKGSNDRVEKLERRIEELEKILMSERKSD</sequence>
<gene>
    <name evidence="3" type="ORF">CS022_16880</name>
</gene>
<name>A0A4Q0YQC7_9GAMM</name>
<comment type="caution">
    <text evidence="3">The sequence shown here is derived from an EMBL/GenBank/DDBJ whole genome shotgun (WGS) entry which is preliminary data.</text>
</comment>
<protein>
    <submittedName>
        <fullName evidence="3">Uncharacterized protein</fullName>
    </submittedName>
</protein>
<keyword evidence="2" id="KW-0472">Membrane</keyword>
<evidence type="ECO:0000313" key="4">
    <source>
        <dbReference type="Proteomes" id="UP000290287"/>
    </source>
</evidence>
<evidence type="ECO:0000256" key="2">
    <source>
        <dbReference type="SAM" id="Phobius"/>
    </source>
</evidence>
<evidence type="ECO:0000256" key="1">
    <source>
        <dbReference type="SAM" id="Coils"/>
    </source>
</evidence>
<keyword evidence="1" id="KW-0175">Coiled coil</keyword>
<accession>A0A4Q0YQC7</accession>
<keyword evidence="4" id="KW-1185">Reference proteome</keyword>
<organism evidence="3 4">
    <name type="scientific">Veronia nyctiphanis</name>
    <dbReference type="NCBI Taxonomy" id="1278244"/>
    <lineage>
        <taxon>Bacteria</taxon>
        <taxon>Pseudomonadati</taxon>
        <taxon>Pseudomonadota</taxon>
        <taxon>Gammaproteobacteria</taxon>
        <taxon>Vibrionales</taxon>
        <taxon>Vibrionaceae</taxon>
        <taxon>Veronia</taxon>
    </lineage>
</organism>
<feature type="transmembrane region" description="Helical" evidence="2">
    <location>
        <begin position="6"/>
        <end position="22"/>
    </location>
</feature>
<dbReference type="EMBL" id="PEIB01000024">
    <property type="protein sequence ID" value="RXJ72224.1"/>
    <property type="molecule type" value="Genomic_DNA"/>
</dbReference>
<dbReference type="OrthoDB" id="9788537at2"/>
<dbReference type="AlphaFoldDB" id="A0A4Q0YQC7"/>
<evidence type="ECO:0000313" key="3">
    <source>
        <dbReference type="EMBL" id="RXJ72224.1"/>
    </source>
</evidence>
<feature type="coiled-coil region" evidence="1">
    <location>
        <begin position="34"/>
        <end position="61"/>
    </location>
</feature>
<dbReference type="Proteomes" id="UP000290287">
    <property type="component" value="Unassembled WGS sequence"/>
</dbReference>